<dbReference type="PROSITE" id="PS50043">
    <property type="entry name" value="HTH_LUXR_2"/>
    <property type="match status" value="1"/>
</dbReference>
<dbReference type="Pfam" id="PF00072">
    <property type="entry name" value="Response_reg"/>
    <property type="match status" value="1"/>
</dbReference>
<dbReference type="InterPro" id="IPR016032">
    <property type="entry name" value="Sig_transdc_resp-reg_C-effctor"/>
</dbReference>
<dbReference type="SUPFAM" id="SSF46894">
    <property type="entry name" value="C-terminal effector domain of the bipartite response regulators"/>
    <property type="match status" value="1"/>
</dbReference>
<dbReference type="Proteomes" id="UP000192393">
    <property type="component" value="Unassembled WGS sequence"/>
</dbReference>
<dbReference type="PROSITE" id="PS50110">
    <property type="entry name" value="RESPONSE_REGULATORY"/>
    <property type="match status" value="1"/>
</dbReference>
<evidence type="ECO:0000259" key="6">
    <source>
        <dbReference type="PROSITE" id="PS50043"/>
    </source>
</evidence>
<dbReference type="GO" id="GO:0003677">
    <property type="term" value="F:DNA binding"/>
    <property type="evidence" value="ECO:0007669"/>
    <property type="project" value="UniProtKB-KW"/>
</dbReference>
<dbReference type="AlphaFoldDB" id="A0A1W1YAB6"/>
<dbReference type="Pfam" id="PF00196">
    <property type="entry name" value="GerE"/>
    <property type="match status" value="1"/>
</dbReference>
<accession>A0A1W1YAB6</accession>
<dbReference type="InterPro" id="IPR001789">
    <property type="entry name" value="Sig_transdc_resp-reg_receiver"/>
</dbReference>
<dbReference type="InterPro" id="IPR039420">
    <property type="entry name" value="WalR-like"/>
</dbReference>
<feature type="modified residue" description="4-aspartylphosphate" evidence="5">
    <location>
        <position position="58"/>
    </location>
</feature>
<keyword evidence="2" id="KW-0805">Transcription regulation</keyword>
<dbReference type="OrthoDB" id="9797341at2"/>
<dbReference type="PANTHER" id="PTHR43214:SF41">
    <property type="entry name" value="NITRATE_NITRITE RESPONSE REGULATOR PROTEIN NARP"/>
    <property type="match status" value="1"/>
</dbReference>
<dbReference type="SMART" id="SM00421">
    <property type="entry name" value="HTH_LUXR"/>
    <property type="match status" value="1"/>
</dbReference>
<gene>
    <name evidence="8" type="ORF">SAMN06296427_101179</name>
</gene>
<reference evidence="8 9" key="1">
    <citation type="submission" date="2017-04" db="EMBL/GenBank/DDBJ databases">
        <authorList>
            <person name="Afonso C.L."/>
            <person name="Miller P.J."/>
            <person name="Scott M.A."/>
            <person name="Spackman E."/>
            <person name="Goraichik I."/>
            <person name="Dimitrov K.M."/>
            <person name="Suarez D.L."/>
            <person name="Swayne D.E."/>
        </authorList>
    </citation>
    <scope>NUCLEOTIDE SEQUENCE [LARGE SCALE GENOMIC DNA]</scope>
    <source>
        <strain evidence="8 9">CGMCC 1.12708</strain>
    </source>
</reference>
<dbReference type="InterPro" id="IPR058245">
    <property type="entry name" value="NreC/VraR/RcsB-like_REC"/>
</dbReference>
<dbReference type="RefSeq" id="WP_084015393.1">
    <property type="nucleotide sequence ID" value="NZ_FWXS01000001.1"/>
</dbReference>
<evidence type="ECO:0000259" key="7">
    <source>
        <dbReference type="PROSITE" id="PS50110"/>
    </source>
</evidence>
<organism evidence="8 9">
    <name type="scientific">Moheibacter sediminis</name>
    <dbReference type="NCBI Taxonomy" id="1434700"/>
    <lineage>
        <taxon>Bacteria</taxon>
        <taxon>Pseudomonadati</taxon>
        <taxon>Bacteroidota</taxon>
        <taxon>Flavobacteriia</taxon>
        <taxon>Flavobacteriales</taxon>
        <taxon>Weeksellaceae</taxon>
        <taxon>Moheibacter</taxon>
    </lineage>
</organism>
<evidence type="ECO:0000256" key="3">
    <source>
        <dbReference type="ARBA" id="ARBA00023125"/>
    </source>
</evidence>
<dbReference type="PRINTS" id="PR00038">
    <property type="entry name" value="HTHLUXR"/>
</dbReference>
<evidence type="ECO:0000256" key="5">
    <source>
        <dbReference type="PROSITE-ProRule" id="PRU00169"/>
    </source>
</evidence>
<dbReference type="CDD" id="cd06170">
    <property type="entry name" value="LuxR_C_like"/>
    <property type="match status" value="1"/>
</dbReference>
<evidence type="ECO:0000256" key="2">
    <source>
        <dbReference type="ARBA" id="ARBA00023015"/>
    </source>
</evidence>
<feature type="domain" description="HTH luxR-type" evidence="6">
    <location>
        <begin position="130"/>
        <end position="195"/>
    </location>
</feature>
<keyword evidence="4" id="KW-0804">Transcription</keyword>
<feature type="domain" description="Response regulatory" evidence="7">
    <location>
        <begin position="7"/>
        <end position="119"/>
    </location>
</feature>
<dbReference type="SUPFAM" id="SSF52172">
    <property type="entry name" value="CheY-like"/>
    <property type="match status" value="1"/>
</dbReference>
<keyword evidence="1 5" id="KW-0597">Phosphoprotein</keyword>
<evidence type="ECO:0000256" key="1">
    <source>
        <dbReference type="ARBA" id="ARBA00022553"/>
    </source>
</evidence>
<protein>
    <submittedName>
        <fullName evidence="8">Two component transcriptional regulator, LuxR family</fullName>
    </submittedName>
</protein>
<evidence type="ECO:0000256" key="4">
    <source>
        <dbReference type="ARBA" id="ARBA00023163"/>
    </source>
</evidence>
<proteinExistence type="predicted"/>
<dbReference type="Gene3D" id="3.40.50.2300">
    <property type="match status" value="1"/>
</dbReference>
<dbReference type="GO" id="GO:0000160">
    <property type="term" value="P:phosphorelay signal transduction system"/>
    <property type="evidence" value="ECO:0007669"/>
    <property type="project" value="InterPro"/>
</dbReference>
<name>A0A1W1YAB6_9FLAO</name>
<keyword evidence="3" id="KW-0238">DNA-binding</keyword>
<sequence>MEQNKIKIGIVDDHQLILDGLEKLLKSVENYEVVFIENKASVALQYMENNPVDLVISDVAMPDMNGAEFIKKLKQHHPKVKILVLSMYKTDLIDENDINGYLLKESSSETILKKVNDILTNEAKTHAPALDKSHSSLSKREKEIVIEIGHGLSSEQIAEKLFLSYYTVETHKKNIYLKLNVKTTAELIKKAIYIGIIT</sequence>
<dbReference type="PANTHER" id="PTHR43214">
    <property type="entry name" value="TWO-COMPONENT RESPONSE REGULATOR"/>
    <property type="match status" value="1"/>
</dbReference>
<dbReference type="Gene3D" id="1.10.10.10">
    <property type="entry name" value="Winged helix-like DNA-binding domain superfamily/Winged helix DNA-binding domain"/>
    <property type="match status" value="1"/>
</dbReference>
<dbReference type="InterPro" id="IPR000792">
    <property type="entry name" value="Tscrpt_reg_LuxR_C"/>
</dbReference>
<dbReference type="STRING" id="1434700.SAMN06296427_101179"/>
<dbReference type="InterPro" id="IPR036388">
    <property type="entry name" value="WH-like_DNA-bd_sf"/>
</dbReference>
<keyword evidence="9" id="KW-1185">Reference proteome</keyword>
<dbReference type="SMART" id="SM00448">
    <property type="entry name" value="REC"/>
    <property type="match status" value="1"/>
</dbReference>
<dbReference type="GO" id="GO:0006355">
    <property type="term" value="P:regulation of DNA-templated transcription"/>
    <property type="evidence" value="ECO:0007669"/>
    <property type="project" value="InterPro"/>
</dbReference>
<dbReference type="PROSITE" id="PS00622">
    <property type="entry name" value="HTH_LUXR_1"/>
    <property type="match status" value="1"/>
</dbReference>
<dbReference type="CDD" id="cd17535">
    <property type="entry name" value="REC_NarL-like"/>
    <property type="match status" value="1"/>
</dbReference>
<dbReference type="EMBL" id="FWXS01000001">
    <property type="protein sequence ID" value="SMC33095.1"/>
    <property type="molecule type" value="Genomic_DNA"/>
</dbReference>
<dbReference type="InterPro" id="IPR011006">
    <property type="entry name" value="CheY-like_superfamily"/>
</dbReference>
<evidence type="ECO:0000313" key="9">
    <source>
        <dbReference type="Proteomes" id="UP000192393"/>
    </source>
</evidence>
<evidence type="ECO:0000313" key="8">
    <source>
        <dbReference type="EMBL" id="SMC33095.1"/>
    </source>
</evidence>